<reference evidence="1" key="1">
    <citation type="submission" date="2022-04" db="EMBL/GenBank/DDBJ databases">
        <title>Chromosome-scale genome assembly of Holotrichia oblita Faldermann.</title>
        <authorList>
            <person name="Rongchong L."/>
        </authorList>
    </citation>
    <scope>NUCLEOTIDE SEQUENCE</scope>
    <source>
        <strain evidence="1">81SQS9</strain>
    </source>
</reference>
<evidence type="ECO:0000313" key="1">
    <source>
        <dbReference type="EMBL" id="KAI4465916.1"/>
    </source>
</evidence>
<dbReference type="EMBL" id="CM043017">
    <property type="protein sequence ID" value="KAI4465916.1"/>
    <property type="molecule type" value="Genomic_DNA"/>
</dbReference>
<protein>
    <submittedName>
        <fullName evidence="1">Zinc finger protein zpr1</fullName>
    </submittedName>
</protein>
<sequence length="448" mass="50828">MSRSENKPIFRELNADDAEPEITEIESLCMKCYENGTTKLLLTKIPYYKEVIIMSFSCDKCGYKNNEIQPGGAIAEKGIRYNLTVSEPADLNRQIVKSDHTSIKIVELDFEIPANSQKGEITTIEGLITRSIDGLKQDQDKRKIEHPEIAEQITEFIKKLEQLKNLESPFTLILDDMSGNSYIENLNAPQKDSKCLIQNYVRTTEQNHILGIFDREEISTGEGILHPTAEDEFPIENLESEVLQFPTNCNHCNAPCTTNMKVTNIPHFKQVIIMATICDMCGNKTNEVKSGSGIEPHGIRIEVEVRSKEDFSRDLLKSETCSLSIPQLDLEVGPWALGGRFTTIEGILVAVKEQLSDPRYSHIVGDSQDSEKKIKLEKFVEKFDEILQGNKIVTVILDDPAGNSYIQSLRDDNEPDDRLKIMHYERNFEQNEELGLNDMKVENYETNS</sequence>
<gene>
    <name evidence="1" type="ORF">MML48_3g00017391</name>
</gene>
<dbReference type="Proteomes" id="UP001056778">
    <property type="component" value="Chromosome 3"/>
</dbReference>
<evidence type="ECO:0000313" key="2">
    <source>
        <dbReference type="Proteomes" id="UP001056778"/>
    </source>
</evidence>
<organism evidence="1 2">
    <name type="scientific">Holotrichia oblita</name>
    <name type="common">Chafer beetle</name>
    <dbReference type="NCBI Taxonomy" id="644536"/>
    <lineage>
        <taxon>Eukaryota</taxon>
        <taxon>Metazoa</taxon>
        <taxon>Ecdysozoa</taxon>
        <taxon>Arthropoda</taxon>
        <taxon>Hexapoda</taxon>
        <taxon>Insecta</taxon>
        <taxon>Pterygota</taxon>
        <taxon>Neoptera</taxon>
        <taxon>Endopterygota</taxon>
        <taxon>Coleoptera</taxon>
        <taxon>Polyphaga</taxon>
        <taxon>Scarabaeiformia</taxon>
        <taxon>Scarabaeidae</taxon>
        <taxon>Melolonthinae</taxon>
        <taxon>Holotrichia</taxon>
    </lineage>
</organism>
<name>A0ACB9TGH8_HOLOL</name>
<proteinExistence type="predicted"/>
<keyword evidence="2" id="KW-1185">Reference proteome</keyword>
<accession>A0ACB9TGH8</accession>
<comment type="caution">
    <text evidence="1">The sequence shown here is derived from an EMBL/GenBank/DDBJ whole genome shotgun (WGS) entry which is preliminary data.</text>
</comment>